<sequence>MSGPPAEPYQPVAKTKIESYIQRVSSPKEEGKVSVVCTKPSSRVSPITSTVASKLEPSFNIYGYQGYQPMYLFPSQLKAREGLGSSVTERASVMPQLNYPADSRRNLSLTRSPSMSPKQQKVLQERISPKIQLPGESIKSHEYFQPTPAHQNSSSPSLPGRAGTPQYQEQPQNLVKSKQNRMTNVHPQQEPSPRNLTHSTTGVSRRYQPSPTPPKCSVTAYPSSLIQAGLVPNPMYSSSVAGTVSNSALKTGLYAHERSVPLVIDTSSNPSLVQNNVTCAQVSGITTGIPVCKPNTNSHALVYPHSLNSQWSQNSNIQQVSPPPQARMNSSSLSLFPPSSLNNLSHHNCYASPTLTPPAPSPATVSTPVRPNSSPSGPMVSSNFSLTDKKRKSPTENLATKRQKTENDSESPPQLHPNFPSDSRNDENPSPPALNIISRSPLTCEGLGVCVPQSGITLGPLVKNPQFKKENGFDVSDELNNLSTKKVQANESIFESQNSQCSSSKNTTNHPKLKKAWLQRHSENKDKMFPDEAESVVKNPGAAVLKLEDLDRTFHEMKESSFDKLSSGQDESSDENPKEVQTAVNGNQSSFQNQDKLDSVEDGECTKSTSDTEQELLKQKTRISQRQGSTSRFKTRGLKRKSFRQEKTEKDQLMLTNGSTLKKVKDEHQTQNKEAGNLHRKGRKPRGRGSAPENSQLKNNSNPVNIKEKTTVTILKKTGEPFFQNGPCGEVASKLPKCRECRMTPHQRSKKMPNNFCRFFAFRKLRYSKTGTLVSSGFSEPSDATEEDLRLWMPSPDNALDQLDKQTARLLLEYVGNQFYYLVKQEKEAQALHMNQDKTITWKRMVQNVREMCDICEATLFNIHWVCHKCGFVVCIDCYRARKDGSKKEDDFPHKDRDECQWLLCNNRQPHDQEKLMLTQIIPGTALWDMGNMLQATTFCSSGRKSNNGICKQLISAVNMHICDKEVAPVSHNSSSELTQFGRKNGLSDPVKGEELSGYTSDSEGSPLSWLADVALGKSSRPSPRTGTEAECETTNLEEGKEIVNGREERSVNRSTLRELLIRPNEKGVSGSSTEDNQEHLKENIVESVSQVTEPEVKKEQLQFSCSSLDVPKPQRSSSIQSRNLTESSLLHPDIPHSWLCSGKLLRLHDSQLHQNIQIFQEQWKRGQPVMVSNITSRLDTKLWNPESFGQEFGGVKTEFVDCNTGRILSNQSLRKFWDGFENVSKRLKSKNGEEMVLKLKDWPPGENFRENLPLRYKDLIKVLPLPEYTQPGGIFNLVDRLPDDFIQPDVGLKMCSAYGSTHYSTIGTSNLHLDVCDIVNIMMYTSNGEESTQDVLNAMEEGGCDEGTLCRVRDGDIKPGAIWHIYSDEEADKIRDFLNKVAKDQGEKVDSHHDPLLEQNWYLNGMLRKRLYAEYGVEGYTVVQCVGDAIFIPAGSPHQVQNIYSCITVVEDFISPESLARCFYLTQELRNSPEISTYQEDRLQIKNVIYHTVKDALSVLQAGEET</sequence>
<keyword evidence="6" id="KW-1185">Reference proteome</keyword>
<gene>
    <name evidence="7" type="primary">LOC106469742</name>
</gene>
<keyword evidence="2" id="KW-0479">Metal-binding</keyword>
<evidence type="ECO:0000313" key="6">
    <source>
        <dbReference type="Proteomes" id="UP000694941"/>
    </source>
</evidence>
<feature type="region of interest" description="Disordered" evidence="4">
    <location>
        <begin position="102"/>
        <end position="123"/>
    </location>
</feature>
<dbReference type="RefSeq" id="XP_022254005.1">
    <property type="nucleotide sequence ID" value="XM_022398297.1"/>
</dbReference>
<feature type="compositionally biased region" description="Polar residues" evidence="4">
    <location>
        <begin position="622"/>
        <end position="632"/>
    </location>
</feature>
<evidence type="ECO:0000256" key="1">
    <source>
        <dbReference type="ARBA" id="ARBA00004123"/>
    </source>
</evidence>
<name>A0ABM1TDP9_LIMPO</name>
<dbReference type="PANTHER" id="PTHR12549:SF38">
    <property type="entry name" value="JMJC DOMAIN-CONTAINING HISTONE DEMETHYLASE 2, ISOFORM A"/>
    <property type="match status" value="1"/>
</dbReference>
<dbReference type="PANTHER" id="PTHR12549">
    <property type="entry name" value="JMJC DOMAIN-CONTAINING HISTONE DEMETHYLATION PROTEIN"/>
    <property type="match status" value="1"/>
</dbReference>
<evidence type="ECO:0000256" key="4">
    <source>
        <dbReference type="SAM" id="MobiDB-lite"/>
    </source>
</evidence>
<feature type="region of interest" description="Disordered" evidence="4">
    <location>
        <begin position="313"/>
        <end position="334"/>
    </location>
</feature>
<evidence type="ECO:0000259" key="5">
    <source>
        <dbReference type="PROSITE" id="PS51184"/>
    </source>
</evidence>
<dbReference type="PROSITE" id="PS51184">
    <property type="entry name" value="JMJC"/>
    <property type="match status" value="1"/>
</dbReference>
<dbReference type="Proteomes" id="UP000694941">
    <property type="component" value="Unplaced"/>
</dbReference>
<feature type="compositionally biased region" description="Polar residues" evidence="4">
    <location>
        <begin position="148"/>
        <end position="157"/>
    </location>
</feature>
<feature type="region of interest" description="Disordered" evidence="4">
    <location>
        <begin position="145"/>
        <end position="216"/>
    </location>
</feature>
<reference evidence="7" key="1">
    <citation type="submission" date="2025-08" db="UniProtKB">
        <authorList>
            <consortium name="RefSeq"/>
        </authorList>
    </citation>
    <scope>IDENTIFICATION</scope>
    <source>
        <tissue evidence="7">Muscle</tissue>
    </source>
</reference>
<dbReference type="SUPFAM" id="SSF51197">
    <property type="entry name" value="Clavaminate synthase-like"/>
    <property type="match status" value="1"/>
</dbReference>
<feature type="compositionally biased region" description="Basic residues" evidence="4">
    <location>
        <begin position="678"/>
        <end position="687"/>
    </location>
</feature>
<evidence type="ECO:0000256" key="3">
    <source>
        <dbReference type="ARBA" id="ARBA00023242"/>
    </source>
</evidence>
<dbReference type="InterPro" id="IPR003347">
    <property type="entry name" value="JmjC_dom"/>
</dbReference>
<feature type="compositionally biased region" description="Basic and acidic residues" evidence="4">
    <location>
        <begin position="643"/>
        <end position="652"/>
    </location>
</feature>
<dbReference type="Gene3D" id="2.60.120.650">
    <property type="entry name" value="Cupin"/>
    <property type="match status" value="1"/>
</dbReference>
<protein>
    <submittedName>
        <fullName evidence="7">Lysine-specific demethylase 3A-like</fullName>
    </submittedName>
</protein>
<accession>A0ABM1TDP9</accession>
<feature type="region of interest" description="Disordered" evidence="4">
    <location>
        <begin position="352"/>
        <end position="437"/>
    </location>
</feature>
<dbReference type="CDD" id="cd02208">
    <property type="entry name" value="cupin_RmlC-like"/>
    <property type="match status" value="1"/>
</dbReference>
<feature type="region of interest" description="Disordered" evidence="4">
    <location>
        <begin position="558"/>
        <end position="704"/>
    </location>
</feature>
<feature type="compositionally biased region" description="Polar residues" evidence="4">
    <location>
        <begin position="370"/>
        <end position="386"/>
    </location>
</feature>
<dbReference type="Pfam" id="PF02373">
    <property type="entry name" value="JmjC"/>
    <property type="match status" value="1"/>
</dbReference>
<dbReference type="GeneID" id="106469742"/>
<comment type="subcellular location">
    <subcellularLocation>
        <location evidence="1">Nucleus</location>
    </subcellularLocation>
</comment>
<evidence type="ECO:0000256" key="2">
    <source>
        <dbReference type="ARBA" id="ARBA00022723"/>
    </source>
</evidence>
<feature type="compositionally biased region" description="Basic residues" evidence="4">
    <location>
        <begin position="633"/>
        <end position="642"/>
    </location>
</feature>
<dbReference type="SMART" id="SM00558">
    <property type="entry name" value="JmjC"/>
    <property type="match status" value="1"/>
</dbReference>
<dbReference type="InterPro" id="IPR045109">
    <property type="entry name" value="LSDs-like"/>
</dbReference>
<feature type="region of interest" description="Disordered" evidence="4">
    <location>
        <begin position="974"/>
        <end position="1005"/>
    </location>
</feature>
<organism evidence="6 7">
    <name type="scientific">Limulus polyphemus</name>
    <name type="common">Atlantic horseshoe crab</name>
    <dbReference type="NCBI Taxonomy" id="6850"/>
    <lineage>
        <taxon>Eukaryota</taxon>
        <taxon>Metazoa</taxon>
        <taxon>Ecdysozoa</taxon>
        <taxon>Arthropoda</taxon>
        <taxon>Chelicerata</taxon>
        <taxon>Merostomata</taxon>
        <taxon>Xiphosura</taxon>
        <taxon>Limulidae</taxon>
        <taxon>Limulus</taxon>
    </lineage>
</organism>
<feature type="compositionally biased region" description="Polar residues" evidence="4">
    <location>
        <begin position="106"/>
        <end position="122"/>
    </location>
</feature>
<proteinExistence type="predicted"/>
<feature type="compositionally biased region" description="Polar residues" evidence="4">
    <location>
        <begin position="582"/>
        <end position="594"/>
    </location>
</feature>
<feature type="compositionally biased region" description="Polar residues" evidence="4">
    <location>
        <begin position="165"/>
        <end position="209"/>
    </location>
</feature>
<feature type="compositionally biased region" description="Polar residues" evidence="4">
    <location>
        <begin position="692"/>
        <end position="704"/>
    </location>
</feature>
<keyword evidence="3" id="KW-0539">Nucleus</keyword>
<evidence type="ECO:0000313" key="7">
    <source>
        <dbReference type="RefSeq" id="XP_022254005.1"/>
    </source>
</evidence>
<feature type="domain" description="JmjC" evidence="5">
    <location>
        <begin position="1271"/>
        <end position="1471"/>
    </location>
</feature>